<feature type="transmembrane region" description="Helical" evidence="13">
    <location>
        <begin position="275"/>
        <end position="296"/>
    </location>
</feature>
<evidence type="ECO:0000256" key="4">
    <source>
        <dbReference type="ARBA" id="ARBA00013797"/>
    </source>
</evidence>
<feature type="transmembrane region" description="Helical" evidence="13">
    <location>
        <begin position="54"/>
        <end position="75"/>
    </location>
</feature>
<keyword evidence="6 13" id="KW-0328">Glycosyltransferase</keyword>
<comment type="function">
    <text evidence="12 13">Mannosyltransferase involved in glycosylphosphatidylinositol-anchor biosynthesis. Transfers the first alpha-1,4-mannose to GlcN-acyl-PI during GPI precursor assembly. Required for cell wall integrity.</text>
</comment>
<evidence type="ECO:0000256" key="3">
    <source>
        <dbReference type="ARBA" id="ARBA00011071"/>
    </source>
</evidence>
<dbReference type="OrthoDB" id="1741594at2759"/>
<accession>A0A0B7N2E5</accession>
<keyword evidence="15" id="KW-1185">Reference proteome</keyword>
<evidence type="ECO:0000256" key="7">
    <source>
        <dbReference type="ARBA" id="ARBA00022679"/>
    </source>
</evidence>
<evidence type="ECO:0000313" key="14">
    <source>
        <dbReference type="EMBL" id="CEP09558.1"/>
    </source>
</evidence>
<dbReference type="AlphaFoldDB" id="A0A0B7N2E5"/>
<keyword evidence="11 13" id="KW-0472">Membrane</keyword>
<keyword evidence="8 13" id="KW-0812">Transmembrane</keyword>
<sequence>MHSGFPSSSFKYTDIDYVVFTDAARYITEGKSPYLRETYRYTPLLAIILTPNIFWFRSFGKCLFASADLLCGYLIHRILVLRGMRSTNALKFDALWLLNPMVANISTRGNAESLLGVMVLGTFYLVLTRRSFFSACLVFGLAVHFKIYPVIYAIPLLMLLDDQYGNPFQRSTLLVKAQHIRFRLIHELDQKIAQEASVAASFAKGIILFLSPVRILFGFISAFVFFALSGLMYQQYGDEFMQHTYLYHVTREDHRHNFSIWFYQMYLGIENTNPWMGLVAFLPQLALVVLIGIAFGKDVFFATFVQTFIFVTFNKVITSQYFMWYICLFPLILPSTNIRFKGKGLLLLLAWVAGQGIWLNFAYRLEFMGQNTFLQLWIAGVLFFIHFWGPVVNWGIPIAAIADTQKDPSLISGNMTVALCIYSGLFMRFALAVKPVNYLLFACHATNEVAQLTQGYRFLQYNKFGGKEKVEAEKLVKQ</sequence>
<proteinExistence type="inferred from homology"/>
<dbReference type="GO" id="GO:0005743">
    <property type="term" value="C:mitochondrial inner membrane"/>
    <property type="evidence" value="ECO:0007669"/>
    <property type="project" value="UniProtKB-SubCell"/>
</dbReference>
<reference evidence="14 15" key="1">
    <citation type="submission" date="2014-09" db="EMBL/GenBank/DDBJ databases">
        <authorList>
            <person name="Ellenberger Sabrina"/>
        </authorList>
    </citation>
    <scope>NUCLEOTIDE SEQUENCE [LARGE SCALE GENOMIC DNA]</scope>
    <source>
        <strain evidence="14 15">CBS 412.66</strain>
    </source>
</reference>
<dbReference type="PANTHER" id="PTHR12886:SF0">
    <property type="entry name" value="GPI MANNOSYLTRANSFERASE 1"/>
    <property type="match status" value="1"/>
</dbReference>
<dbReference type="InterPro" id="IPR007704">
    <property type="entry name" value="PIG-M"/>
</dbReference>
<comment type="pathway">
    <text evidence="2 13">Glycolipid biosynthesis; glycosylphosphatidylinositol-anchor biosynthesis.</text>
</comment>
<name>A0A0B7N2E5_9FUNG</name>
<organism evidence="14 15">
    <name type="scientific">Parasitella parasitica</name>
    <dbReference type="NCBI Taxonomy" id="35722"/>
    <lineage>
        <taxon>Eukaryota</taxon>
        <taxon>Fungi</taxon>
        <taxon>Fungi incertae sedis</taxon>
        <taxon>Mucoromycota</taxon>
        <taxon>Mucoromycotina</taxon>
        <taxon>Mucoromycetes</taxon>
        <taxon>Mucorales</taxon>
        <taxon>Mucorineae</taxon>
        <taxon>Mucoraceae</taxon>
        <taxon>Parasitella</taxon>
    </lineage>
</organism>
<feature type="transmembrane region" description="Helical" evidence="13">
    <location>
        <begin position="308"/>
        <end position="332"/>
    </location>
</feature>
<keyword evidence="10 13" id="KW-1133">Transmembrane helix</keyword>
<evidence type="ECO:0000256" key="13">
    <source>
        <dbReference type="RuleBase" id="RU365064"/>
    </source>
</evidence>
<dbReference type="GO" id="GO:0006506">
    <property type="term" value="P:GPI anchor biosynthetic process"/>
    <property type="evidence" value="ECO:0007669"/>
    <property type="project" value="UniProtKB-UniPathway"/>
</dbReference>
<keyword evidence="5 13" id="KW-0337">GPI-anchor biosynthesis</keyword>
<dbReference type="GO" id="GO:0006850">
    <property type="term" value="P:pyruvate import into mitochondria"/>
    <property type="evidence" value="ECO:0007669"/>
    <property type="project" value="InterPro"/>
</dbReference>
<gene>
    <name evidence="14" type="primary">PARPA_03087.1 scaffold 6726</name>
</gene>
<keyword evidence="9 13" id="KW-0256">Endoplasmic reticulum</keyword>
<comment type="subcellular location">
    <subcellularLocation>
        <location evidence="1 13">Endoplasmic reticulum membrane</location>
        <topology evidence="1 13">Multi-pass membrane protein</topology>
    </subcellularLocation>
</comment>
<dbReference type="EC" id="2.4.1.-" evidence="13"/>
<feature type="transmembrane region" description="Helical" evidence="13">
    <location>
        <begin position="411"/>
        <end position="431"/>
    </location>
</feature>
<dbReference type="GO" id="GO:0004376">
    <property type="term" value="F:GPI mannosyltransferase activity"/>
    <property type="evidence" value="ECO:0007669"/>
    <property type="project" value="InterPro"/>
</dbReference>
<dbReference type="GO" id="GO:0005789">
    <property type="term" value="C:endoplasmic reticulum membrane"/>
    <property type="evidence" value="ECO:0007669"/>
    <property type="project" value="UniProtKB-SubCell"/>
</dbReference>
<dbReference type="STRING" id="35722.A0A0B7N2E5"/>
<evidence type="ECO:0000256" key="10">
    <source>
        <dbReference type="ARBA" id="ARBA00022989"/>
    </source>
</evidence>
<evidence type="ECO:0000256" key="1">
    <source>
        <dbReference type="ARBA" id="ARBA00004477"/>
    </source>
</evidence>
<feature type="transmembrane region" description="Helical" evidence="13">
    <location>
        <begin position="109"/>
        <end position="126"/>
    </location>
</feature>
<dbReference type="Proteomes" id="UP000054107">
    <property type="component" value="Unassembled WGS sequence"/>
</dbReference>
<evidence type="ECO:0000256" key="11">
    <source>
        <dbReference type="ARBA" id="ARBA00023136"/>
    </source>
</evidence>
<dbReference type="EMBL" id="LN721931">
    <property type="protein sequence ID" value="CEP09558.1"/>
    <property type="molecule type" value="Genomic_DNA"/>
</dbReference>
<evidence type="ECO:0000256" key="2">
    <source>
        <dbReference type="ARBA" id="ARBA00004687"/>
    </source>
</evidence>
<dbReference type="GO" id="GO:1990529">
    <property type="term" value="C:glycosylphosphatidylinositol-mannosyltransferase I complex"/>
    <property type="evidence" value="ECO:0007669"/>
    <property type="project" value="TreeGrafter"/>
</dbReference>
<comment type="similarity">
    <text evidence="3 13">Belongs to the PIGM family.</text>
</comment>
<feature type="transmembrane region" description="Helical" evidence="13">
    <location>
        <begin position="373"/>
        <end position="391"/>
    </location>
</feature>
<evidence type="ECO:0000256" key="12">
    <source>
        <dbReference type="ARBA" id="ARBA00025399"/>
    </source>
</evidence>
<dbReference type="Pfam" id="PF05007">
    <property type="entry name" value="Mannosyl_trans"/>
    <property type="match status" value="2"/>
</dbReference>
<dbReference type="GO" id="GO:0051751">
    <property type="term" value="F:alpha-1,4-mannosyltransferase activity"/>
    <property type="evidence" value="ECO:0007669"/>
    <property type="project" value="InterPro"/>
</dbReference>
<evidence type="ECO:0000256" key="5">
    <source>
        <dbReference type="ARBA" id="ARBA00022502"/>
    </source>
</evidence>
<evidence type="ECO:0000256" key="9">
    <source>
        <dbReference type="ARBA" id="ARBA00022824"/>
    </source>
</evidence>
<feature type="transmembrane region" description="Helical" evidence="13">
    <location>
        <begin position="344"/>
        <end position="361"/>
    </location>
</feature>
<evidence type="ECO:0000256" key="6">
    <source>
        <dbReference type="ARBA" id="ARBA00022676"/>
    </source>
</evidence>
<feature type="transmembrane region" description="Helical" evidence="13">
    <location>
        <begin position="132"/>
        <end position="160"/>
    </location>
</feature>
<keyword evidence="7 13" id="KW-0808">Transferase</keyword>
<evidence type="ECO:0000313" key="15">
    <source>
        <dbReference type="Proteomes" id="UP000054107"/>
    </source>
</evidence>
<protein>
    <recommendedName>
        <fullName evidence="4 13">GPI mannosyltransferase 1</fullName>
        <ecNumber evidence="13">2.4.1.-</ecNumber>
    </recommendedName>
    <alternativeName>
        <fullName evidence="13">GPI mannosyltransferase I</fullName>
    </alternativeName>
</protein>
<evidence type="ECO:0000256" key="8">
    <source>
        <dbReference type="ARBA" id="ARBA00022692"/>
    </source>
</evidence>
<feature type="transmembrane region" description="Helical" evidence="13">
    <location>
        <begin position="213"/>
        <end position="233"/>
    </location>
</feature>
<dbReference type="UniPathway" id="UPA00196"/>
<dbReference type="PANTHER" id="PTHR12886">
    <property type="entry name" value="PIG-M MANNOSYLTRANSFERASE"/>
    <property type="match status" value="1"/>
</dbReference>